<dbReference type="EMBL" id="CP144091">
    <property type="protein sequence ID" value="WWD10405.1"/>
    <property type="molecule type" value="Genomic_DNA"/>
</dbReference>
<name>A0AAX4KXR9_9TREE</name>
<sequence length="141" mass="16088">MVLKLVEIVPDVSEVTEANERNGRDDDISTKWLVTDISQGRTDVNDSVWIYHNEPGLYGYYYGHSTQTKSITTIKDRIWTTYRIADLRNEDETFEVFPNPTDPDSKFQYDLRNAIVGTLKYGGTGDHHTSLIAWAIDVDGL</sequence>
<evidence type="ECO:0000313" key="2">
    <source>
        <dbReference type="Proteomes" id="UP001358614"/>
    </source>
</evidence>
<evidence type="ECO:0000313" key="1">
    <source>
        <dbReference type="EMBL" id="WWD10405.1"/>
    </source>
</evidence>
<keyword evidence="2" id="KW-1185">Reference proteome</keyword>
<dbReference type="RefSeq" id="XP_066088372.1">
    <property type="nucleotide sequence ID" value="XM_066232275.1"/>
</dbReference>
<gene>
    <name evidence="1" type="ORF">V865_008541</name>
</gene>
<dbReference type="Proteomes" id="UP001358614">
    <property type="component" value="Chromosome 3"/>
</dbReference>
<accession>A0AAX4KXR9</accession>
<dbReference type="KEGG" id="ker:91107342"/>
<organism evidence="1 2">
    <name type="scientific">Kwoniella europaea PYCC6329</name>
    <dbReference type="NCBI Taxonomy" id="1423913"/>
    <lineage>
        <taxon>Eukaryota</taxon>
        <taxon>Fungi</taxon>
        <taxon>Dikarya</taxon>
        <taxon>Basidiomycota</taxon>
        <taxon>Agaricomycotina</taxon>
        <taxon>Tremellomycetes</taxon>
        <taxon>Tremellales</taxon>
        <taxon>Cryptococcaceae</taxon>
        <taxon>Kwoniella</taxon>
    </lineage>
</organism>
<protein>
    <submittedName>
        <fullName evidence="1">Uncharacterized protein</fullName>
    </submittedName>
</protein>
<dbReference type="GeneID" id="91107342"/>
<reference evidence="1 2" key="1">
    <citation type="submission" date="2024-01" db="EMBL/GenBank/DDBJ databases">
        <title>Comparative genomics of Cryptococcus and Kwoniella reveals pathogenesis evolution and contrasting modes of karyotype evolution via chromosome fusion or intercentromeric recombination.</title>
        <authorList>
            <person name="Coelho M.A."/>
            <person name="David-Palma M."/>
            <person name="Shea T."/>
            <person name="Bowers K."/>
            <person name="McGinley-Smith S."/>
            <person name="Mohammad A.W."/>
            <person name="Gnirke A."/>
            <person name="Yurkov A.M."/>
            <person name="Nowrousian M."/>
            <person name="Sun S."/>
            <person name="Cuomo C.A."/>
            <person name="Heitman J."/>
        </authorList>
    </citation>
    <scope>NUCLEOTIDE SEQUENCE [LARGE SCALE GENOMIC DNA]</scope>
    <source>
        <strain evidence="1 2">PYCC6329</strain>
    </source>
</reference>
<proteinExistence type="predicted"/>
<dbReference type="AlphaFoldDB" id="A0AAX4KXR9"/>